<evidence type="ECO:0000256" key="1">
    <source>
        <dbReference type="ARBA" id="ARBA00004370"/>
    </source>
</evidence>
<evidence type="ECO:0000256" key="3">
    <source>
        <dbReference type="ARBA" id="ARBA00022989"/>
    </source>
</evidence>
<keyword evidence="7" id="KW-1185">Reference proteome</keyword>
<evidence type="ECO:0000313" key="6">
    <source>
        <dbReference type="EMBL" id="KAL3307448.1"/>
    </source>
</evidence>
<reference evidence="6 7" key="1">
    <citation type="submission" date="2024-11" db="EMBL/GenBank/DDBJ databases">
        <title>Adaptive evolution of stress response genes in parasites aligns with host niche diversity.</title>
        <authorList>
            <person name="Hahn C."/>
            <person name="Resl P."/>
        </authorList>
    </citation>
    <scope>NUCLEOTIDE SEQUENCE [LARGE SCALE GENOMIC DNA]</scope>
    <source>
        <strain evidence="6">EGGRZ-B1_66</strain>
        <tissue evidence="6">Body</tissue>
    </source>
</reference>
<comment type="subcellular location">
    <subcellularLocation>
        <location evidence="1">Membrane</location>
    </subcellularLocation>
</comment>
<dbReference type="AlphaFoldDB" id="A0ABD2PJ24"/>
<dbReference type="Proteomes" id="UP001626550">
    <property type="component" value="Unassembled WGS sequence"/>
</dbReference>
<evidence type="ECO:0000259" key="5">
    <source>
        <dbReference type="Pfam" id="PF01490"/>
    </source>
</evidence>
<evidence type="ECO:0000313" key="7">
    <source>
        <dbReference type="Proteomes" id="UP001626550"/>
    </source>
</evidence>
<comment type="caution">
    <text evidence="6">The sequence shown here is derived from an EMBL/GenBank/DDBJ whole genome shotgun (WGS) entry which is preliminary data.</text>
</comment>
<evidence type="ECO:0000256" key="4">
    <source>
        <dbReference type="ARBA" id="ARBA00023136"/>
    </source>
</evidence>
<evidence type="ECO:0000256" key="2">
    <source>
        <dbReference type="ARBA" id="ARBA00022692"/>
    </source>
</evidence>
<keyword evidence="3" id="KW-1133">Transmembrane helix</keyword>
<dbReference type="Pfam" id="PF01490">
    <property type="entry name" value="Aa_trans"/>
    <property type="match status" value="1"/>
</dbReference>
<sequence>MLKANIGTGMLSMPVVFKLFGLWVGLLTVLLAGALSTYCMKLLIDVGQDICTEYCSIMISFLPCAGTN</sequence>
<name>A0ABD2PJ24_9PLAT</name>
<dbReference type="EMBL" id="JBJKFK010007325">
    <property type="protein sequence ID" value="KAL3307448.1"/>
    <property type="molecule type" value="Genomic_DNA"/>
</dbReference>
<protein>
    <recommendedName>
        <fullName evidence="5">Amino acid transporter transmembrane domain-containing protein</fullName>
    </recommendedName>
</protein>
<proteinExistence type="predicted"/>
<keyword evidence="4" id="KW-0472">Membrane</keyword>
<accession>A0ABD2PJ24</accession>
<dbReference type="InterPro" id="IPR013057">
    <property type="entry name" value="AA_transpt_TM"/>
</dbReference>
<organism evidence="6 7">
    <name type="scientific">Cichlidogyrus casuarinus</name>
    <dbReference type="NCBI Taxonomy" id="1844966"/>
    <lineage>
        <taxon>Eukaryota</taxon>
        <taxon>Metazoa</taxon>
        <taxon>Spiralia</taxon>
        <taxon>Lophotrochozoa</taxon>
        <taxon>Platyhelminthes</taxon>
        <taxon>Monogenea</taxon>
        <taxon>Monopisthocotylea</taxon>
        <taxon>Dactylogyridea</taxon>
        <taxon>Ancyrocephalidae</taxon>
        <taxon>Cichlidogyrus</taxon>
    </lineage>
</organism>
<dbReference type="GO" id="GO:0016020">
    <property type="term" value="C:membrane"/>
    <property type="evidence" value="ECO:0007669"/>
    <property type="project" value="UniProtKB-SubCell"/>
</dbReference>
<gene>
    <name evidence="6" type="ORF">Ciccas_014036</name>
</gene>
<keyword evidence="2" id="KW-0812">Transmembrane</keyword>
<feature type="domain" description="Amino acid transporter transmembrane" evidence="5">
    <location>
        <begin position="2"/>
        <end position="47"/>
    </location>
</feature>